<name>A0A7Y6ESQ8_9BACL</name>
<proteinExistence type="predicted"/>
<reference evidence="4 5" key="1">
    <citation type="submission" date="2020-05" db="EMBL/GenBank/DDBJ databases">
        <title>Genome Sequencing of Type Strains.</title>
        <authorList>
            <person name="Lemaire J.F."/>
            <person name="Inderbitzin P."/>
            <person name="Gregorio O.A."/>
            <person name="Collins S.B."/>
            <person name="Wespe N."/>
            <person name="Knight-Connoni V."/>
        </authorList>
    </citation>
    <scope>NUCLEOTIDE SEQUENCE [LARGE SCALE GENOMIC DNA]</scope>
    <source>
        <strain evidence="4 5">LMG 21957</strain>
    </source>
</reference>
<dbReference type="PROSITE" id="PS50977">
    <property type="entry name" value="HTH_TETR_2"/>
    <property type="match status" value="1"/>
</dbReference>
<comment type="caution">
    <text evidence="4">The sequence shown here is derived from an EMBL/GenBank/DDBJ whole genome shotgun (WGS) entry which is preliminary data.</text>
</comment>
<organism evidence="4 5">
    <name type="scientific">Paenibacillus xylanilyticus</name>
    <dbReference type="NCBI Taxonomy" id="248903"/>
    <lineage>
        <taxon>Bacteria</taxon>
        <taxon>Bacillati</taxon>
        <taxon>Bacillota</taxon>
        <taxon>Bacilli</taxon>
        <taxon>Bacillales</taxon>
        <taxon>Paenibacillaceae</taxon>
        <taxon>Paenibacillus</taxon>
    </lineage>
</organism>
<accession>A0A7Y6ESQ8</accession>
<keyword evidence="5" id="KW-1185">Reference proteome</keyword>
<evidence type="ECO:0000256" key="2">
    <source>
        <dbReference type="PROSITE-ProRule" id="PRU00335"/>
    </source>
</evidence>
<dbReference type="PANTHER" id="PTHR43479">
    <property type="entry name" value="ACREF/ENVCD OPERON REPRESSOR-RELATED"/>
    <property type="match status" value="1"/>
</dbReference>
<gene>
    <name evidence="4" type="ORF">HP552_08035</name>
</gene>
<evidence type="ECO:0000313" key="4">
    <source>
        <dbReference type="EMBL" id="NUU75187.1"/>
    </source>
</evidence>
<dbReference type="RefSeq" id="WP_175395028.1">
    <property type="nucleotide sequence ID" value="NZ_JABMCB010000166.1"/>
</dbReference>
<dbReference type="InterPro" id="IPR001647">
    <property type="entry name" value="HTH_TetR"/>
</dbReference>
<evidence type="ECO:0000259" key="3">
    <source>
        <dbReference type="PROSITE" id="PS50977"/>
    </source>
</evidence>
<dbReference type="GO" id="GO:0003677">
    <property type="term" value="F:DNA binding"/>
    <property type="evidence" value="ECO:0007669"/>
    <property type="project" value="UniProtKB-UniRule"/>
</dbReference>
<dbReference type="InterPro" id="IPR050624">
    <property type="entry name" value="HTH-type_Tx_Regulator"/>
</dbReference>
<dbReference type="Gene3D" id="1.10.357.10">
    <property type="entry name" value="Tetracycline Repressor, domain 2"/>
    <property type="match status" value="1"/>
</dbReference>
<dbReference type="EMBL" id="JABMCB010000166">
    <property type="protein sequence ID" value="NUU75187.1"/>
    <property type="molecule type" value="Genomic_DNA"/>
</dbReference>
<dbReference type="SUPFAM" id="SSF46689">
    <property type="entry name" value="Homeodomain-like"/>
    <property type="match status" value="1"/>
</dbReference>
<sequence>MSKVDRRIIKSQEAIKKALIELMIEKKIDQITIQEISDRANVSRRTIYLHYIDKFDLLDKLMEEHIYELRKLCELAANNTVFYDTVLLWFEYFESHYLFFSTMLANQGGPFFHSRFLEFVLQELKNVENITEGNSQGLSDGDAEDVIIQFFGAAIVGVVEWWFKNGKPSPPHYMAQRVGALLERNL</sequence>
<dbReference type="PANTHER" id="PTHR43479:SF7">
    <property type="entry name" value="TETR-FAMILY TRANSCRIPTIONAL REGULATOR"/>
    <property type="match status" value="1"/>
</dbReference>
<feature type="DNA-binding region" description="H-T-H motif" evidence="2">
    <location>
        <begin position="32"/>
        <end position="51"/>
    </location>
</feature>
<evidence type="ECO:0000256" key="1">
    <source>
        <dbReference type="ARBA" id="ARBA00023125"/>
    </source>
</evidence>
<dbReference type="InterPro" id="IPR009057">
    <property type="entry name" value="Homeodomain-like_sf"/>
</dbReference>
<dbReference type="AlphaFoldDB" id="A0A7Y6ESQ8"/>
<dbReference type="Proteomes" id="UP000526125">
    <property type="component" value="Unassembled WGS sequence"/>
</dbReference>
<evidence type="ECO:0000313" key="5">
    <source>
        <dbReference type="Proteomes" id="UP000526125"/>
    </source>
</evidence>
<dbReference type="Pfam" id="PF00440">
    <property type="entry name" value="TetR_N"/>
    <property type="match status" value="1"/>
</dbReference>
<keyword evidence="1 2" id="KW-0238">DNA-binding</keyword>
<dbReference type="Pfam" id="PF14278">
    <property type="entry name" value="TetR_C_8"/>
    <property type="match status" value="1"/>
</dbReference>
<protein>
    <submittedName>
        <fullName evidence="4">TetR/AcrR family transcriptional regulator</fullName>
    </submittedName>
</protein>
<feature type="domain" description="HTH tetR-type" evidence="3">
    <location>
        <begin position="9"/>
        <end position="69"/>
    </location>
</feature>
<dbReference type="InterPro" id="IPR039532">
    <property type="entry name" value="TetR_C_Firmicutes"/>
</dbReference>